<name>A0A0A9WNV9_LYGHE</name>
<accession>A0A0A9WNV9</accession>
<reference evidence="1" key="2">
    <citation type="submission" date="2014-07" db="EMBL/GenBank/DDBJ databases">
        <authorList>
            <person name="Hull J."/>
        </authorList>
    </citation>
    <scope>NUCLEOTIDE SEQUENCE</scope>
</reference>
<evidence type="ECO:0000313" key="1">
    <source>
        <dbReference type="EMBL" id="JAG08173.1"/>
    </source>
</evidence>
<proteinExistence type="predicted"/>
<gene>
    <name evidence="1" type="primary">ARO1_4</name>
    <name evidence="1" type="ORF">CM83_105831</name>
</gene>
<feature type="non-terminal residue" evidence="1">
    <location>
        <position position="112"/>
    </location>
</feature>
<dbReference type="AlphaFoldDB" id="A0A0A9WNV9"/>
<organism evidence="1">
    <name type="scientific">Lygus hesperus</name>
    <name type="common">Western plant bug</name>
    <dbReference type="NCBI Taxonomy" id="30085"/>
    <lineage>
        <taxon>Eukaryota</taxon>
        <taxon>Metazoa</taxon>
        <taxon>Ecdysozoa</taxon>
        <taxon>Arthropoda</taxon>
        <taxon>Hexapoda</taxon>
        <taxon>Insecta</taxon>
        <taxon>Pterygota</taxon>
        <taxon>Neoptera</taxon>
        <taxon>Paraneoptera</taxon>
        <taxon>Hemiptera</taxon>
        <taxon>Heteroptera</taxon>
        <taxon>Panheteroptera</taxon>
        <taxon>Cimicomorpha</taxon>
        <taxon>Miridae</taxon>
        <taxon>Mirini</taxon>
        <taxon>Lygus</taxon>
    </lineage>
</organism>
<protein>
    <submittedName>
        <fullName evidence="1">Pentafunctional AROM polypeptide</fullName>
    </submittedName>
</protein>
<dbReference type="EMBL" id="GBHO01035431">
    <property type="protein sequence ID" value="JAG08173.1"/>
    <property type="molecule type" value="Transcribed_RNA"/>
</dbReference>
<reference evidence="1" key="1">
    <citation type="journal article" date="2014" name="PLoS ONE">
        <title>Transcriptome-Based Identification of ABC Transporters in the Western Tarnished Plant Bug Lygus hesperus.</title>
        <authorList>
            <person name="Hull J.J."/>
            <person name="Chaney K."/>
            <person name="Geib S.M."/>
            <person name="Fabrick J.A."/>
            <person name="Brent C.S."/>
            <person name="Walsh D."/>
            <person name="Lavine L.C."/>
        </authorList>
    </citation>
    <scope>NUCLEOTIDE SEQUENCE</scope>
</reference>
<sequence length="112" mass="12629">MMDRCLRPERLCIDPSASNAAEEWNHWKKTFANFLTISKGENNAPLSSEEKLLYLVNHISASIYTLISDITTYDEAIAALEATFVKPKNIIFARHRLATRSQAPGESVAQYL</sequence>